<reference evidence="2" key="1">
    <citation type="journal article" date="2019" name="Int. J. Syst. Evol. Microbiol.">
        <title>The Global Catalogue of Microorganisms (GCM) 10K type strain sequencing project: providing services to taxonomists for standard genome sequencing and annotation.</title>
        <authorList>
            <consortium name="The Broad Institute Genomics Platform"/>
            <consortium name="The Broad Institute Genome Sequencing Center for Infectious Disease"/>
            <person name="Wu L."/>
            <person name="Ma J."/>
        </authorList>
    </citation>
    <scope>NUCLEOTIDE SEQUENCE [LARGE SCALE GENOMIC DNA]</scope>
    <source>
        <strain evidence="2">JCM 4816</strain>
    </source>
</reference>
<sequence length="61" mass="6961">MYSSAFGSAQPIYDRLVRERGDVPAEVRRTAEQLQEEVRRAMQFDFRRPWPGAGFPSSSGI</sequence>
<name>A0ABW1GD89_9ACTN</name>
<comment type="caution">
    <text evidence="1">The sequence shown here is derived from an EMBL/GenBank/DDBJ whole genome shotgun (WGS) entry which is preliminary data.</text>
</comment>
<accession>A0ABW1GD89</accession>
<organism evidence="1 2">
    <name type="scientific">Streptacidiphilus monticola</name>
    <dbReference type="NCBI Taxonomy" id="2161674"/>
    <lineage>
        <taxon>Bacteria</taxon>
        <taxon>Bacillati</taxon>
        <taxon>Actinomycetota</taxon>
        <taxon>Actinomycetes</taxon>
        <taxon>Kitasatosporales</taxon>
        <taxon>Streptomycetaceae</taxon>
        <taxon>Streptacidiphilus</taxon>
    </lineage>
</organism>
<gene>
    <name evidence="1" type="ORF">ACFP3V_29980</name>
</gene>
<evidence type="ECO:0008006" key="3">
    <source>
        <dbReference type="Google" id="ProtNLM"/>
    </source>
</evidence>
<protein>
    <recommendedName>
        <fullName evidence="3">DUF305 domain-containing protein</fullName>
    </recommendedName>
</protein>
<dbReference type="EMBL" id="JBHSQJ010000164">
    <property type="protein sequence ID" value="MFC5911421.1"/>
    <property type="molecule type" value="Genomic_DNA"/>
</dbReference>
<keyword evidence="2" id="KW-1185">Reference proteome</keyword>
<dbReference type="Proteomes" id="UP001596174">
    <property type="component" value="Unassembled WGS sequence"/>
</dbReference>
<dbReference type="RefSeq" id="WP_380590348.1">
    <property type="nucleotide sequence ID" value="NZ_JBHSQJ010000164.1"/>
</dbReference>
<proteinExistence type="predicted"/>
<evidence type="ECO:0000313" key="2">
    <source>
        <dbReference type="Proteomes" id="UP001596174"/>
    </source>
</evidence>
<evidence type="ECO:0000313" key="1">
    <source>
        <dbReference type="EMBL" id="MFC5911421.1"/>
    </source>
</evidence>